<organism evidence="1 2">
    <name type="scientific">Microbacterium ginsengisoli</name>
    <dbReference type="NCBI Taxonomy" id="400772"/>
    <lineage>
        <taxon>Bacteria</taxon>
        <taxon>Bacillati</taxon>
        <taxon>Actinomycetota</taxon>
        <taxon>Actinomycetes</taxon>
        <taxon>Micrococcales</taxon>
        <taxon>Microbacteriaceae</taxon>
        <taxon>Microbacterium</taxon>
    </lineage>
</organism>
<comment type="caution">
    <text evidence="1">The sequence shown here is derived from an EMBL/GenBank/DDBJ whole genome shotgun (WGS) entry which is preliminary data.</text>
</comment>
<dbReference type="AlphaFoldDB" id="A0A0F0M0D4"/>
<gene>
    <name evidence="1" type="ORF">RR49_00373</name>
</gene>
<sequence>MNTTAQDLAAQYAALPESIKAQCPRPITDVTPERVRTWLVDVRTACLSAAASTVDLALKVARDGDPQGAESLRTEATELLSFATQVGDLIGYAPRHTPYDLGTRLEPLVWVRDGITGQENPRPSEQDDYGRVDFDDEEGGTIATVHIESDPQAAEHVYVMKIDANAPVIIHGPGGEYIGTIQPM</sequence>
<dbReference type="STRING" id="400772.RR49_00373"/>
<dbReference type="PATRIC" id="fig|400772.4.peg.404"/>
<protein>
    <submittedName>
        <fullName evidence="1">Uncharacterized protein</fullName>
    </submittedName>
</protein>
<dbReference type="OrthoDB" id="4945643at2"/>
<dbReference type="Proteomes" id="UP000033451">
    <property type="component" value="Unassembled WGS sequence"/>
</dbReference>
<reference evidence="1 2" key="1">
    <citation type="submission" date="2015-02" db="EMBL/GenBank/DDBJ databases">
        <title>Draft genome sequences of ten Microbacterium spp. with emphasis on heavy metal contaminated environments.</title>
        <authorList>
            <person name="Corretto E."/>
        </authorList>
    </citation>
    <scope>NUCLEOTIDE SEQUENCE [LARGE SCALE GENOMIC DNA]</scope>
    <source>
        <strain evidence="1 2">DSM 18659</strain>
    </source>
</reference>
<evidence type="ECO:0000313" key="1">
    <source>
        <dbReference type="EMBL" id="KJL40870.1"/>
    </source>
</evidence>
<accession>A0A0F0M0D4</accession>
<dbReference type="EMBL" id="JYIY01000052">
    <property type="protein sequence ID" value="KJL40870.1"/>
    <property type="molecule type" value="Genomic_DNA"/>
</dbReference>
<name>A0A0F0M0D4_9MICO</name>
<dbReference type="RefSeq" id="WP_045246215.1">
    <property type="nucleotide sequence ID" value="NZ_JYIY01000052.1"/>
</dbReference>
<proteinExistence type="predicted"/>
<keyword evidence="2" id="KW-1185">Reference proteome</keyword>
<evidence type="ECO:0000313" key="2">
    <source>
        <dbReference type="Proteomes" id="UP000033451"/>
    </source>
</evidence>